<feature type="compositionally biased region" description="Basic and acidic residues" evidence="1">
    <location>
        <begin position="112"/>
        <end position="123"/>
    </location>
</feature>
<reference evidence="2" key="1">
    <citation type="submission" date="2023-01" db="EMBL/GenBank/DDBJ databases">
        <title>Genome assembly of the deep-sea coral Lophelia pertusa.</title>
        <authorList>
            <person name="Herrera S."/>
            <person name="Cordes E."/>
        </authorList>
    </citation>
    <scope>NUCLEOTIDE SEQUENCE</scope>
    <source>
        <strain evidence="2">USNM1676648</strain>
        <tissue evidence="2">Polyp</tissue>
    </source>
</reference>
<evidence type="ECO:0000256" key="1">
    <source>
        <dbReference type="SAM" id="MobiDB-lite"/>
    </source>
</evidence>
<organism evidence="2 3">
    <name type="scientific">Desmophyllum pertusum</name>
    <dbReference type="NCBI Taxonomy" id="174260"/>
    <lineage>
        <taxon>Eukaryota</taxon>
        <taxon>Metazoa</taxon>
        <taxon>Cnidaria</taxon>
        <taxon>Anthozoa</taxon>
        <taxon>Hexacorallia</taxon>
        <taxon>Scleractinia</taxon>
        <taxon>Caryophylliina</taxon>
        <taxon>Caryophylliidae</taxon>
        <taxon>Desmophyllum</taxon>
    </lineage>
</organism>
<proteinExistence type="predicted"/>
<dbReference type="Proteomes" id="UP001163046">
    <property type="component" value="Unassembled WGS sequence"/>
</dbReference>
<keyword evidence="3" id="KW-1185">Reference proteome</keyword>
<evidence type="ECO:0000313" key="2">
    <source>
        <dbReference type="EMBL" id="KAJ7370034.1"/>
    </source>
</evidence>
<sequence length="173" mass="19623">MTRREIREMLKGEKLLNKKTSQRRDSLVDSITIAKTVLDGHAKNKQFEKKASERRRVIKQCSSAPGPSTGENKRRLSFSEELQTGCSVIAPNQANVPQADQANDDPTAQIIADDKKRDSRNAERRKIIKQKTSQRRDSLVDSITIAKTVLDGHAKNKQFEKKASERRRVIKTV</sequence>
<gene>
    <name evidence="2" type="ORF">OS493_034767</name>
</gene>
<feature type="compositionally biased region" description="Polar residues" evidence="1">
    <location>
        <begin position="60"/>
        <end position="70"/>
    </location>
</feature>
<name>A0A9X0CQR5_9CNID</name>
<dbReference type="EMBL" id="MU826875">
    <property type="protein sequence ID" value="KAJ7370034.1"/>
    <property type="molecule type" value="Genomic_DNA"/>
</dbReference>
<evidence type="ECO:0000313" key="3">
    <source>
        <dbReference type="Proteomes" id="UP001163046"/>
    </source>
</evidence>
<accession>A0A9X0CQR5</accession>
<comment type="caution">
    <text evidence="2">The sequence shown here is derived from an EMBL/GenBank/DDBJ whole genome shotgun (WGS) entry which is preliminary data.</text>
</comment>
<protein>
    <submittedName>
        <fullName evidence="2">Uncharacterized protein</fullName>
    </submittedName>
</protein>
<feature type="region of interest" description="Disordered" evidence="1">
    <location>
        <begin position="91"/>
        <end position="123"/>
    </location>
</feature>
<dbReference type="OrthoDB" id="5990349at2759"/>
<feature type="region of interest" description="Disordered" evidence="1">
    <location>
        <begin position="47"/>
        <end position="75"/>
    </location>
</feature>
<dbReference type="AlphaFoldDB" id="A0A9X0CQR5"/>
<feature type="compositionally biased region" description="Polar residues" evidence="1">
    <location>
        <begin position="91"/>
        <end position="106"/>
    </location>
</feature>